<evidence type="ECO:0000313" key="4">
    <source>
        <dbReference type="EMBL" id="QEG15801.1"/>
    </source>
</evidence>
<organism evidence="3 5">
    <name type="scientific">Gimesia maris</name>
    <dbReference type="NCBI Taxonomy" id="122"/>
    <lineage>
        <taxon>Bacteria</taxon>
        <taxon>Pseudomonadati</taxon>
        <taxon>Planctomycetota</taxon>
        <taxon>Planctomycetia</taxon>
        <taxon>Planctomycetales</taxon>
        <taxon>Planctomycetaceae</taxon>
        <taxon>Gimesia</taxon>
    </lineage>
</organism>
<name>A0A3D3R9V6_9PLAN</name>
<dbReference type="Proteomes" id="UP000263642">
    <property type="component" value="Unassembled WGS sequence"/>
</dbReference>
<dbReference type="Proteomes" id="UP000322887">
    <property type="component" value="Chromosome"/>
</dbReference>
<keyword evidence="6" id="KW-1185">Reference proteome</keyword>
<keyword evidence="2" id="KW-0472">Membrane</keyword>
<feature type="region of interest" description="Disordered" evidence="1">
    <location>
        <begin position="61"/>
        <end position="98"/>
    </location>
</feature>
<keyword evidence="2" id="KW-0812">Transmembrane</keyword>
<dbReference type="EMBL" id="CP042910">
    <property type="protein sequence ID" value="QEG15801.1"/>
    <property type="molecule type" value="Genomic_DNA"/>
</dbReference>
<accession>A0A517X8K5</accession>
<evidence type="ECO:0000256" key="1">
    <source>
        <dbReference type="SAM" id="MobiDB-lite"/>
    </source>
</evidence>
<sequence>MQNVIIIVLIIVAVVAMVVGGWISFADLDDSATMTIHKNEVKKDTEQAVRKGEELVEDAAREGRKLMNQTEDAIDSEESVEEESDINRNQTEALDTPR</sequence>
<evidence type="ECO:0000256" key="2">
    <source>
        <dbReference type="SAM" id="Phobius"/>
    </source>
</evidence>
<dbReference type="AlphaFoldDB" id="A0A3D3R9V6"/>
<protein>
    <submittedName>
        <fullName evidence="3">Uncharacterized protein</fullName>
    </submittedName>
</protein>
<proteinExistence type="predicted"/>
<feature type="compositionally biased region" description="Polar residues" evidence="1">
    <location>
        <begin position="87"/>
        <end position="98"/>
    </location>
</feature>
<reference evidence="4 6" key="2">
    <citation type="submission" date="2019-08" db="EMBL/GenBank/DDBJ databases">
        <title>Deep-cultivation of Planctomycetes and their phenomic and genomic characterization uncovers novel biology.</title>
        <authorList>
            <person name="Wiegand S."/>
            <person name="Jogler M."/>
            <person name="Boedeker C."/>
            <person name="Pinto D."/>
            <person name="Vollmers J."/>
            <person name="Rivas-Marin E."/>
            <person name="Kohn T."/>
            <person name="Peeters S.H."/>
            <person name="Heuer A."/>
            <person name="Rast P."/>
            <person name="Oberbeckmann S."/>
            <person name="Bunk B."/>
            <person name="Jeske O."/>
            <person name="Meyerdierks A."/>
            <person name="Storesund J.E."/>
            <person name="Kallscheuer N."/>
            <person name="Luecker S."/>
            <person name="Lage O.M."/>
            <person name="Pohl T."/>
            <person name="Merkel B.J."/>
            <person name="Hornburger P."/>
            <person name="Mueller R.-W."/>
            <person name="Bruemmer F."/>
            <person name="Labrenz M."/>
            <person name="Spormann A.M."/>
            <person name="Op den Camp H."/>
            <person name="Overmann J."/>
            <person name="Amann R."/>
            <person name="Jetten M.S.M."/>
            <person name="Mascher T."/>
            <person name="Medema M.H."/>
            <person name="Devos D.P."/>
            <person name="Kaster A.-K."/>
            <person name="Ovreas L."/>
            <person name="Rohde M."/>
            <person name="Galperin M.Y."/>
            <person name="Jogler C."/>
        </authorList>
    </citation>
    <scope>NUCLEOTIDE SEQUENCE [LARGE SCALE GENOMIC DNA]</scope>
    <source>
        <strain evidence="4 6">DSM 8797</strain>
    </source>
</reference>
<evidence type="ECO:0000313" key="6">
    <source>
        <dbReference type="Proteomes" id="UP000322887"/>
    </source>
</evidence>
<evidence type="ECO:0000313" key="3">
    <source>
        <dbReference type="EMBL" id="HCO24862.1"/>
    </source>
</evidence>
<feature type="transmembrane region" description="Helical" evidence="2">
    <location>
        <begin position="6"/>
        <end position="28"/>
    </location>
</feature>
<feature type="compositionally biased region" description="Acidic residues" evidence="1">
    <location>
        <begin position="72"/>
        <end position="84"/>
    </location>
</feature>
<dbReference type="GeneID" id="98646271"/>
<dbReference type="EMBL" id="DQAY01000110">
    <property type="protein sequence ID" value="HCO24862.1"/>
    <property type="molecule type" value="Genomic_DNA"/>
</dbReference>
<keyword evidence="2" id="KW-1133">Transmembrane helix</keyword>
<dbReference type="RefSeq" id="WP_002647857.1">
    <property type="nucleotide sequence ID" value="NZ_CAXBMG010000024.1"/>
</dbReference>
<reference evidence="3 5" key="1">
    <citation type="journal article" date="2018" name="Nat. Biotechnol.">
        <title>A standardized bacterial taxonomy based on genome phylogeny substantially revises the tree of life.</title>
        <authorList>
            <person name="Parks D.H."/>
            <person name="Chuvochina M."/>
            <person name="Waite D.W."/>
            <person name="Rinke C."/>
            <person name="Skarshewski A."/>
            <person name="Chaumeil P.A."/>
            <person name="Hugenholtz P."/>
        </authorList>
    </citation>
    <scope>NUCLEOTIDE SEQUENCE [LARGE SCALE GENOMIC DNA]</scope>
    <source>
        <strain evidence="3">UBA9375</strain>
    </source>
</reference>
<gene>
    <name evidence="3" type="ORF">DIT97_18215</name>
    <name evidence="4" type="ORF">GmarT_16440</name>
</gene>
<evidence type="ECO:0000313" key="5">
    <source>
        <dbReference type="Proteomes" id="UP000263642"/>
    </source>
</evidence>
<accession>A0A3D3R9V6</accession>